<feature type="signal peptide" evidence="1">
    <location>
        <begin position="1"/>
        <end position="20"/>
    </location>
</feature>
<keyword evidence="4" id="KW-1185">Reference proteome</keyword>
<comment type="caution">
    <text evidence="3">The sequence shown here is derived from an EMBL/GenBank/DDBJ whole genome shotgun (WGS) entry which is preliminary data.</text>
</comment>
<organism evidence="3 4">
    <name type="scientific">Buttiauxella ferragutiae ATCC 51602</name>
    <dbReference type="NCBI Taxonomy" id="1354252"/>
    <lineage>
        <taxon>Bacteria</taxon>
        <taxon>Pseudomonadati</taxon>
        <taxon>Pseudomonadota</taxon>
        <taxon>Gammaproteobacteria</taxon>
        <taxon>Enterobacterales</taxon>
        <taxon>Enterobacteriaceae</taxon>
        <taxon>Buttiauxella</taxon>
    </lineage>
</organism>
<dbReference type="InterPro" id="IPR014895">
    <property type="entry name" value="Alginate_lyase_2"/>
</dbReference>
<gene>
    <name evidence="3" type="ORF">M976_04336</name>
</gene>
<dbReference type="SUPFAM" id="SSF49899">
    <property type="entry name" value="Concanavalin A-like lectins/glucanases"/>
    <property type="match status" value="1"/>
</dbReference>
<proteinExistence type="predicted"/>
<sequence>MFNKLFCLSLLVGLSSNAWSTETHVDVLPADQFDMSNWKLTLPLDKDKNGKIDEIEGVAMYYFSHPDYFFLDENKQLVFQVPNKAITTSGSSNARSELRQMVRGTDTGISVKSPKNNFSLAAHPEAKTFGAIGGKLDGTVKVEHVSLHAKHPEKYPAFSVVVGQVHANKDPAMIEAKTGFGYGNEPIKIFYKKWPHHKTGSVFWTYERNLAEKDPNRVDIAYPVWGYTWENTKDPQSSGVKLGEEFSYRINIIGNVMHLYFTAPNHKTVSYKIDLSNNVDANGKVDEKDNSHGYSGDSFYYKAGAYGQCSVKDGEGFWSTGCAGTGDFVVDKANGDYNRVSFSKLQLSK</sequence>
<dbReference type="Gene3D" id="2.60.120.200">
    <property type="match status" value="1"/>
</dbReference>
<evidence type="ECO:0000313" key="3">
    <source>
        <dbReference type="EMBL" id="OAT24567.1"/>
    </source>
</evidence>
<evidence type="ECO:0000256" key="1">
    <source>
        <dbReference type="SAM" id="SignalP"/>
    </source>
</evidence>
<dbReference type="Proteomes" id="UP000078407">
    <property type="component" value="Unassembled WGS sequence"/>
</dbReference>
<dbReference type="RefSeq" id="WP_064548791.1">
    <property type="nucleotide sequence ID" value="NZ_LXEQ01000062.1"/>
</dbReference>
<dbReference type="EC" id="4.2.2.3" evidence="3"/>
<dbReference type="InterPro" id="IPR013320">
    <property type="entry name" value="ConA-like_dom_sf"/>
</dbReference>
<reference evidence="3 4" key="1">
    <citation type="submission" date="2016-04" db="EMBL/GenBank/DDBJ databases">
        <title>ATOL: Assembling a taxonomically balanced genome-scale reconstruction of the evolutionary history of the Enterobacteriaceae.</title>
        <authorList>
            <person name="Plunkett G.III."/>
            <person name="Neeno-Eckwall E.C."/>
            <person name="Glasner J.D."/>
            <person name="Perna N.T."/>
        </authorList>
    </citation>
    <scope>NUCLEOTIDE SEQUENCE [LARGE SCALE GENOMIC DNA]</scope>
    <source>
        <strain evidence="3 4">ATCC 51602</strain>
    </source>
</reference>
<name>A0ABX2W234_9ENTR</name>
<keyword evidence="3" id="KW-0456">Lyase</keyword>
<keyword evidence="1" id="KW-0732">Signal</keyword>
<dbReference type="Pfam" id="PF08787">
    <property type="entry name" value="Alginate_lyase2"/>
    <property type="match status" value="1"/>
</dbReference>
<protein>
    <submittedName>
        <fullName evidence="3">Alginate lyase</fullName>
        <ecNumber evidence="3">4.2.2.3</ecNumber>
    </submittedName>
</protein>
<feature type="chain" id="PRO_5047269340" evidence="1">
    <location>
        <begin position="21"/>
        <end position="349"/>
    </location>
</feature>
<evidence type="ECO:0000313" key="4">
    <source>
        <dbReference type="Proteomes" id="UP000078407"/>
    </source>
</evidence>
<evidence type="ECO:0000259" key="2">
    <source>
        <dbReference type="Pfam" id="PF08787"/>
    </source>
</evidence>
<accession>A0ABX2W234</accession>
<dbReference type="EMBL" id="LXEQ01000062">
    <property type="protein sequence ID" value="OAT24567.1"/>
    <property type="molecule type" value="Genomic_DNA"/>
</dbReference>
<dbReference type="GO" id="GO:0045135">
    <property type="term" value="F:poly(beta-D-mannuronate) lyase activity"/>
    <property type="evidence" value="ECO:0007669"/>
    <property type="project" value="UniProtKB-EC"/>
</dbReference>
<feature type="domain" description="Alginate lyase 2" evidence="2">
    <location>
        <begin position="33"/>
        <end position="349"/>
    </location>
</feature>